<reference evidence="2 3" key="1">
    <citation type="submission" date="2017-12" db="EMBL/GenBank/DDBJ databases">
        <title>Complete genome sequence of Spiroplasma floricola 23-6 (ATCC 29989).</title>
        <authorList>
            <person name="Tsai Y.-M."/>
            <person name="Wu P.-S."/>
            <person name="Lo W.-S."/>
            <person name="Kuo C.-H."/>
        </authorList>
    </citation>
    <scope>NUCLEOTIDE SEQUENCE [LARGE SCALE GENOMIC DNA]</scope>
    <source>
        <strain evidence="2 3">23-6</strain>
    </source>
</reference>
<dbReference type="InterPro" id="IPR006175">
    <property type="entry name" value="YjgF/YER057c/UK114"/>
</dbReference>
<accession>A0A2K8SDG6</accession>
<dbReference type="OrthoDB" id="9803101at2"/>
<protein>
    <submittedName>
        <fullName evidence="2">2-iminobutanoate/2-iminopropanoate deaminase</fullName>
    </submittedName>
</protein>
<dbReference type="InterPro" id="IPR006056">
    <property type="entry name" value="RidA"/>
</dbReference>
<dbReference type="InterPro" id="IPR019897">
    <property type="entry name" value="RidA_CS"/>
</dbReference>
<dbReference type="Gene3D" id="3.30.1330.40">
    <property type="entry name" value="RutC-like"/>
    <property type="match status" value="1"/>
</dbReference>
<dbReference type="GO" id="GO:0005829">
    <property type="term" value="C:cytosol"/>
    <property type="evidence" value="ECO:0007669"/>
    <property type="project" value="TreeGrafter"/>
</dbReference>
<dbReference type="PANTHER" id="PTHR11803:SF39">
    <property type="entry name" value="2-IMINOBUTANOATE_2-IMINOPROPANOATE DEAMINASE"/>
    <property type="match status" value="1"/>
</dbReference>
<organism evidence="2 3">
    <name type="scientific">Spiroplasma floricola 23-6</name>
    <dbReference type="NCBI Taxonomy" id="1336749"/>
    <lineage>
        <taxon>Bacteria</taxon>
        <taxon>Bacillati</taxon>
        <taxon>Mycoplasmatota</taxon>
        <taxon>Mollicutes</taxon>
        <taxon>Entomoplasmatales</taxon>
        <taxon>Spiroplasmataceae</taxon>
        <taxon>Spiroplasma</taxon>
    </lineage>
</organism>
<dbReference type="Proteomes" id="UP000231823">
    <property type="component" value="Chromosome"/>
</dbReference>
<dbReference type="InterPro" id="IPR035959">
    <property type="entry name" value="RutC-like_sf"/>
</dbReference>
<dbReference type="KEGG" id="sfz:SFLOR_v1c04520"/>
<evidence type="ECO:0000256" key="1">
    <source>
        <dbReference type="ARBA" id="ARBA00010552"/>
    </source>
</evidence>
<comment type="similarity">
    <text evidence="1">Belongs to the RutC family.</text>
</comment>
<keyword evidence="3" id="KW-1185">Reference proteome</keyword>
<sequence>MKYIKTDKAPKAIGPYSQAVLLDNGTLFVSGQLGLDPQTMELKQNINEQTIQSLKNIENILNEAGYKKNNIAKVTILLKDINDFNTVNEIYNSFFEQHKPARSTFAVKELPKNGLVEIEAIAFK</sequence>
<name>A0A2K8SDG6_9MOLU</name>
<dbReference type="Pfam" id="PF01042">
    <property type="entry name" value="Ribonuc_L-PSP"/>
    <property type="match status" value="1"/>
</dbReference>
<evidence type="ECO:0000313" key="2">
    <source>
        <dbReference type="EMBL" id="AUB31504.1"/>
    </source>
</evidence>
<dbReference type="AlphaFoldDB" id="A0A2K8SDG6"/>
<gene>
    <name evidence="2" type="primary">ridA</name>
    <name evidence="2" type="ORF">SFLOR_v1c04520</name>
</gene>
<dbReference type="FunFam" id="3.30.1330.40:FF:000001">
    <property type="entry name" value="L-PSP family endoribonuclease"/>
    <property type="match status" value="1"/>
</dbReference>
<proteinExistence type="inferred from homology"/>
<dbReference type="CDD" id="cd00448">
    <property type="entry name" value="YjgF_YER057c_UK114_family"/>
    <property type="match status" value="1"/>
</dbReference>
<dbReference type="RefSeq" id="WP_100916495.1">
    <property type="nucleotide sequence ID" value="NZ_CP025057.1"/>
</dbReference>
<dbReference type="NCBIfam" id="TIGR00004">
    <property type="entry name" value="Rid family detoxifying hydrolase"/>
    <property type="match status" value="1"/>
</dbReference>
<dbReference type="GO" id="GO:0019239">
    <property type="term" value="F:deaminase activity"/>
    <property type="evidence" value="ECO:0007669"/>
    <property type="project" value="TreeGrafter"/>
</dbReference>
<dbReference type="EMBL" id="CP025057">
    <property type="protein sequence ID" value="AUB31504.1"/>
    <property type="molecule type" value="Genomic_DNA"/>
</dbReference>
<dbReference type="PANTHER" id="PTHR11803">
    <property type="entry name" value="2-IMINOBUTANOATE/2-IMINOPROPANOATE DEAMINASE RIDA"/>
    <property type="match status" value="1"/>
</dbReference>
<dbReference type="PROSITE" id="PS01094">
    <property type="entry name" value="UPF0076"/>
    <property type="match status" value="1"/>
</dbReference>
<dbReference type="SUPFAM" id="SSF55298">
    <property type="entry name" value="YjgF-like"/>
    <property type="match status" value="1"/>
</dbReference>
<evidence type="ECO:0000313" key="3">
    <source>
        <dbReference type="Proteomes" id="UP000231823"/>
    </source>
</evidence>